<sequence length="424" mass="47667">MMEGERRTRQPSGRSSIYLGKDGYWHGRVTVGIRDDGKPDRRHVMGKSKATIATKVRKLEKLRDERTVPEAGARWTVETWLVHWLDKIVTGHVKATTLSAYNVAVHKHLIPGIGPHRLDRLEPEHLESLYRRMLTQPTKFGSETKPATVHQVHRTIRTALNEAVRRGHLPRNPASIARAPRVVPPEIEPFTVDEIRRLFLAAAQSRNGVRWVFALALGLRQGEALGLKWTDIDLTNGVLIARRSLLRPKYAHGCGGTCGQKHPGYCPQRIRTNPETDTTKSRAGNRQVGLPPQLVTLLQHHKRVQQQEHEHAGNLWHEGGWVFTTETGDPISPRTDWSHWKALLKQAGIRDGRLHDARHTAATVLLMLGVSQPTMMSIMGWSNPAMAQRYAHVVAPIRDAVALQVGGLLWPELEPPMEKGSELE</sequence>
<comment type="caution">
    <text evidence="6">The sequence shown here is derived from an EMBL/GenBank/DDBJ whole genome shotgun (WGS) entry which is preliminary data.</text>
</comment>
<feature type="domain" description="Tyr recombinase" evidence="4">
    <location>
        <begin position="185"/>
        <end position="404"/>
    </location>
</feature>
<keyword evidence="1 3" id="KW-0238">DNA-binding</keyword>
<gene>
    <name evidence="6" type="ORF">N802_09440</name>
</gene>
<dbReference type="Pfam" id="PF00589">
    <property type="entry name" value="Phage_integrase"/>
    <property type="match status" value="1"/>
</dbReference>
<feature type="domain" description="Core-binding (CB)" evidence="5">
    <location>
        <begin position="75"/>
        <end position="164"/>
    </location>
</feature>
<dbReference type="SUPFAM" id="SSF56349">
    <property type="entry name" value="DNA breaking-rejoining enzymes"/>
    <property type="match status" value="1"/>
</dbReference>
<evidence type="ECO:0000256" key="3">
    <source>
        <dbReference type="PROSITE-ProRule" id="PRU01248"/>
    </source>
</evidence>
<dbReference type="InterPro" id="IPR011010">
    <property type="entry name" value="DNA_brk_join_enz"/>
</dbReference>
<keyword evidence="7" id="KW-1185">Reference proteome</keyword>
<dbReference type="PROSITE" id="PS51898">
    <property type="entry name" value="TYR_RECOMBINASE"/>
    <property type="match status" value="1"/>
</dbReference>
<dbReference type="InterPro" id="IPR002104">
    <property type="entry name" value="Integrase_catalytic"/>
</dbReference>
<evidence type="ECO:0000259" key="5">
    <source>
        <dbReference type="PROSITE" id="PS51900"/>
    </source>
</evidence>
<reference evidence="6 7" key="1">
    <citation type="submission" date="2013-08" db="EMBL/GenBank/DDBJ databases">
        <title>The genome sequence of Knoellia sinensis.</title>
        <authorList>
            <person name="Zhu W."/>
            <person name="Wang G."/>
        </authorList>
    </citation>
    <scope>NUCLEOTIDE SEQUENCE [LARGE SCALE GENOMIC DNA]</scope>
    <source>
        <strain evidence="6 7">KCTC 19936</strain>
    </source>
</reference>
<evidence type="ECO:0000259" key="4">
    <source>
        <dbReference type="PROSITE" id="PS51898"/>
    </source>
</evidence>
<dbReference type="PROSITE" id="PS51900">
    <property type="entry name" value="CB"/>
    <property type="match status" value="1"/>
</dbReference>
<evidence type="ECO:0000256" key="1">
    <source>
        <dbReference type="ARBA" id="ARBA00023125"/>
    </source>
</evidence>
<dbReference type="GO" id="GO:0015074">
    <property type="term" value="P:DNA integration"/>
    <property type="evidence" value="ECO:0007669"/>
    <property type="project" value="UniProtKB-KW"/>
</dbReference>
<dbReference type="GO" id="GO:0006310">
    <property type="term" value="P:DNA recombination"/>
    <property type="evidence" value="ECO:0007669"/>
    <property type="project" value="UniProtKB-KW"/>
</dbReference>
<evidence type="ECO:0000313" key="6">
    <source>
        <dbReference type="EMBL" id="KGN30312.1"/>
    </source>
</evidence>
<dbReference type="InterPro" id="IPR013762">
    <property type="entry name" value="Integrase-like_cat_sf"/>
</dbReference>
<dbReference type="Gene3D" id="1.10.443.10">
    <property type="entry name" value="Intergrase catalytic core"/>
    <property type="match status" value="1"/>
</dbReference>
<protein>
    <submittedName>
        <fullName evidence="6">Integrase</fullName>
    </submittedName>
</protein>
<dbReference type="CDD" id="cd01189">
    <property type="entry name" value="INT_ICEBs1_C_like"/>
    <property type="match status" value="1"/>
</dbReference>
<dbReference type="Proteomes" id="UP000030002">
    <property type="component" value="Unassembled WGS sequence"/>
</dbReference>
<dbReference type="InterPro" id="IPR050090">
    <property type="entry name" value="Tyrosine_recombinase_XerCD"/>
</dbReference>
<evidence type="ECO:0000256" key="2">
    <source>
        <dbReference type="ARBA" id="ARBA00023172"/>
    </source>
</evidence>
<dbReference type="AlphaFoldDB" id="A0A0A0J2D1"/>
<dbReference type="InterPro" id="IPR044068">
    <property type="entry name" value="CB"/>
</dbReference>
<dbReference type="Gene3D" id="1.10.150.130">
    <property type="match status" value="1"/>
</dbReference>
<dbReference type="PANTHER" id="PTHR30349:SF91">
    <property type="entry name" value="INTA PROTEIN"/>
    <property type="match status" value="1"/>
</dbReference>
<dbReference type="EMBL" id="AVPJ01000020">
    <property type="protein sequence ID" value="KGN30312.1"/>
    <property type="molecule type" value="Genomic_DNA"/>
</dbReference>
<organism evidence="6 7">
    <name type="scientific">Knoellia sinensis KCTC 19936</name>
    <dbReference type="NCBI Taxonomy" id="1385520"/>
    <lineage>
        <taxon>Bacteria</taxon>
        <taxon>Bacillati</taxon>
        <taxon>Actinomycetota</taxon>
        <taxon>Actinomycetes</taxon>
        <taxon>Micrococcales</taxon>
        <taxon>Intrasporangiaceae</taxon>
        <taxon>Knoellia</taxon>
    </lineage>
</organism>
<name>A0A0A0J2D1_9MICO</name>
<keyword evidence="2" id="KW-0233">DNA recombination</keyword>
<dbReference type="PANTHER" id="PTHR30349">
    <property type="entry name" value="PHAGE INTEGRASE-RELATED"/>
    <property type="match status" value="1"/>
</dbReference>
<dbReference type="STRING" id="1385520.N802_09440"/>
<proteinExistence type="predicted"/>
<evidence type="ECO:0000313" key="7">
    <source>
        <dbReference type="Proteomes" id="UP000030002"/>
    </source>
</evidence>
<dbReference type="GO" id="GO:0003677">
    <property type="term" value="F:DNA binding"/>
    <property type="evidence" value="ECO:0007669"/>
    <property type="project" value="UniProtKB-UniRule"/>
</dbReference>
<accession>A0A0A0J2D1</accession>
<dbReference type="InterPro" id="IPR010998">
    <property type="entry name" value="Integrase_recombinase_N"/>
</dbReference>
<dbReference type="eggNOG" id="COG0582">
    <property type="taxonomic scope" value="Bacteria"/>
</dbReference>